<reference evidence="3" key="1">
    <citation type="submission" date="2021-02" db="EMBL/GenBank/DDBJ databases">
        <authorList>
            <person name="Nowell W R."/>
        </authorList>
    </citation>
    <scope>NUCLEOTIDE SEQUENCE</scope>
    <source>
        <strain evidence="3">Ploen Becks lab</strain>
    </source>
</reference>
<dbReference type="Pfam" id="PF04921">
    <property type="entry name" value="XAP5"/>
    <property type="match status" value="1"/>
</dbReference>
<dbReference type="InterPro" id="IPR007005">
    <property type="entry name" value="XAP5"/>
</dbReference>
<dbReference type="EMBL" id="CAJNOC010002318">
    <property type="protein sequence ID" value="CAF0925922.1"/>
    <property type="molecule type" value="Genomic_DNA"/>
</dbReference>
<evidence type="ECO:0000313" key="4">
    <source>
        <dbReference type="Proteomes" id="UP000663879"/>
    </source>
</evidence>
<dbReference type="GO" id="GO:0005634">
    <property type="term" value="C:nucleus"/>
    <property type="evidence" value="ECO:0007669"/>
    <property type="project" value="InterPro"/>
</dbReference>
<accession>A0A814BBP2</accession>
<evidence type="ECO:0000313" key="3">
    <source>
        <dbReference type="EMBL" id="CAF0925922.1"/>
    </source>
</evidence>
<feature type="compositionally biased region" description="Basic and acidic residues" evidence="1">
    <location>
        <begin position="88"/>
        <end position="110"/>
    </location>
</feature>
<feature type="domain" description="FAM50A/XAP5 C-terminal" evidence="2">
    <location>
        <begin position="206"/>
        <end position="346"/>
    </location>
</feature>
<evidence type="ECO:0000259" key="2">
    <source>
        <dbReference type="Pfam" id="PF04921"/>
    </source>
</evidence>
<dbReference type="PANTHER" id="PTHR12722:SF0">
    <property type="entry name" value="PROTEIN FAM50A"/>
    <property type="match status" value="1"/>
</dbReference>
<dbReference type="AlphaFoldDB" id="A0A814BBP2"/>
<keyword evidence="4" id="KW-1185">Reference proteome</keyword>
<name>A0A814BBP2_9BILA</name>
<dbReference type="Proteomes" id="UP000663879">
    <property type="component" value="Unassembled WGS sequence"/>
</dbReference>
<sequence length="358" mass="42889">MASYKGNSSDGMRTITLEKRRQLEQEDFLIKKKKMEEETNKISSIDNKFKAHYDAVEQLLRTDTIGLVTLEDMKKKREQILIQREQQLAKERKAQLDEEKEKKDKKERQKTQIQKLSFAEELEDDDDDDDDDEEEKSEVKNQNSKPEISDENSQEETKINFKKRFGKNPTVDTSFLPDREREEEENAFREKLRQEWVEQQEKLKNEEMEIVYSYWDGSGHRRTIRLKKGNTIQQFLYKCLEQLRGENQFNELKVTSVDQLMYVKEDIILPHHYTFYDLIVTKARGKSGPLFIFDCHDDIRIQNDATIEKEESHAGKVILRSWYERHKHIFPASRWEVYDPEKKWDKPYTIKDTGLKYV</sequence>
<feature type="region of interest" description="Disordered" evidence="1">
    <location>
        <begin position="88"/>
        <end position="174"/>
    </location>
</feature>
<organism evidence="3 4">
    <name type="scientific">Brachionus calyciflorus</name>
    <dbReference type="NCBI Taxonomy" id="104777"/>
    <lineage>
        <taxon>Eukaryota</taxon>
        <taxon>Metazoa</taxon>
        <taxon>Spiralia</taxon>
        <taxon>Gnathifera</taxon>
        <taxon>Rotifera</taxon>
        <taxon>Eurotatoria</taxon>
        <taxon>Monogononta</taxon>
        <taxon>Pseudotrocha</taxon>
        <taxon>Ploima</taxon>
        <taxon>Brachionidae</taxon>
        <taxon>Brachionus</taxon>
    </lineage>
</organism>
<dbReference type="GO" id="GO:0006325">
    <property type="term" value="P:chromatin organization"/>
    <property type="evidence" value="ECO:0007669"/>
    <property type="project" value="TreeGrafter"/>
</dbReference>
<evidence type="ECO:0000256" key="1">
    <source>
        <dbReference type="SAM" id="MobiDB-lite"/>
    </source>
</evidence>
<dbReference type="PANTHER" id="PTHR12722">
    <property type="entry name" value="XAP-5 PROTEIN-RELATED"/>
    <property type="match status" value="1"/>
</dbReference>
<comment type="caution">
    <text evidence="3">The sequence shown here is derived from an EMBL/GenBank/DDBJ whole genome shotgun (WGS) entry which is preliminary data.</text>
</comment>
<feature type="compositionally biased region" description="Acidic residues" evidence="1">
    <location>
        <begin position="120"/>
        <end position="136"/>
    </location>
</feature>
<dbReference type="InterPro" id="IPR048337">
    <property type="entry name" value="FAM50A/XAP5_C"/>
</dbReference>
<gene>
    <name evidence="3" type="ORF">OXX778_LOCUS12639</name>
</gene>
<protein>
    <recommendedName>
        <fullName evidence="2">FAM50A/XAP5 C-terminal domain-containing protein</fullName>
    </recommendedName>
</protein>
<proteinExistence type="predicted"/>
<dbReference type="OrthoDB" id="1562195at2759"/>